<dbReference type="Pfam" id="PF13490">
    <property type="entry name" value="zf-HC2"/>
    <property type="match status" value="1"/>
</dbReference>
<gene>
    <name evidence="4" type="ORF">Val02_13830</name>
</gene>
<sequence length="250" mass="26188">MGCERYREALSARLDGEPDGVEDVDAHLAGCAGCTEWFTRAGALAGLTARAAEPGPAPSVDLDAILDAVPPRRLPILGNVLRVALGLLGTAQVFLGMLQIANGGTIDPQVTGEHGATPGHLWHESAAWNVALGAGFVFVAVRRTRPTGLVPTLTAFVGVLALLSANDLLLGRVDVERLVTHGSILAGYLIVVALTRPVFNQGDPPSGRGTDRTRLRAILDGAEPVLPAPRPRLRVVPPQASARSDYREAA</sequence>
<proteinExistence type="predicted"/>
<evidence type="ECO:0000313" key="4">
    <source>
        <dbReference type="EMBL" id="GIJ44497.1"/>
    </source>
</evidence>
<evidence type="ECO:0000259" key="3">
    <source>
        <dbReference type="Pfam" id="PF13490"/>
    </source>
</evidence>
<feature type="transmembrane region" description="Helical" evidence="2">
    <location>
        <begin position="80"/>
        <end position="101"/>
    </location>
</feature>
<keyword evidence="2" id="KW-0812">Transmembrane</keyword>
<dbReference type="RefSeq" id="WP_203898073.1">
    <property type="nucleotide sequence ID" value="NZ_BOPF01000004.1"/>
</dbReference>
<protein>
    <submittedName>
        <fullName evidence="4">Membrane protein</fullName>
    </submittedName>
</protein>
<name>A0A8J3YHQ2_9ACTN</name>
<comment type="caution">
    <text evidence="4">The sequence shown here is derived from an EMBL/GenBank/DDBJ whole genome shotgun (WGS) entry which is preliminary data.</text>
</comment>
<feature type="region of interest" description="Disordered" evidence="1">
    <location>
        <begin position="227"/>
        <end position="250"/>
    </location>
</feature>
<keyword evidence="2" id="KW-0472">Membrane</keyword>
<feature type="transmembrane region" description="Helical" evidence="2">
    <location>
        <begin position="121"/>
        <end position="141"/>
    </location>
</feature>
<feature type="transmembrane region" description="Helical" evidence="2">
    <location>
        <begin position="148"/>
        <end position="166"/>
    </location>
</feature>
<reference evidence="4" key="1">
    <citation type="submission" date="2021-01" db="EMBL/GenBank/DDBJ databases">
        <title>Whole genome shotgun sequence of Virgisporangium aliadipatigenens NBRC 105644.</title>
        <authorList>
            <person name="Komaki H."/>
            <person name="Tamura T."/>
        </authorList>
    </citation>
    <scope>NUCLEOTIDE SEQUENCE</scope>
    <source>
        <strain evidence="4">NBRC 105644</strain>
    </source>
</reference>
<dbReference type="AlphaFoldDB" id="A0A8J3YHQ2"/>
<accession>A0A8J3YHQ2</accession>
<dbReference type="Proteomes" id="UP000619260">
    <property type="component" value="Unassembled WGS sequence"/>
</dbReference>
<keyword evidence="2" id="KW-1133">Transmembrane helix</keyword>
<evidence type="ECO:0000256" key="2">
    <source>
        <dbReference type="SAM" id="Phobius"/>
    </source>
</evidence>
<dbReference type="InterPro" id="IPR027383">
    <property type="entry name" value="Znf_put"/>
</dbReference>
<evidence type="ECO:0000256" key="1">
    <source>
        <dbReference type="SAM" id="MobiDB-lite"/>
    </source>
</evidence>
<evidence type="ECO:0000313" key="5">
    <source>
        <dbReference type="Proteomes" id="UP000619260"/>
    </source>
</evidence>
<keyword evidence="5" id="KW-1185">Reference proteome</keyword>
<feature type="domain" description="Putative zinc-finger" evidence="3">
    <location>
        <begin position="3"/>
        <end position="34"/>
    </location>
</feature>
<dbReference type="EMBL" id="BOPF01000004">
    <property type="protein sequence ID" value="GIJ44497.1"/>
    <property type="molecule type" value="Genomic_DNA"/>
</dbReference>
<organism evidence="4 5">
    <name type="scientific">Virgisporangium aliadipatigenens</name>
    <dbReference type="NCBI Taxonomy" id="741659"/>
    <lineage>
        <taxon>Bacteria</taxon>
        <taxon>Bacillati</taxon>
        <taxon>Actinomycetota</taxon>
        <taxon>Actinomycetes</taxon>
        <taxon>Micromonosporales</taxon>
        <taxon>Micromonosporaceae</taxon>
        <taxon>Virgisporangium</taxon>
    </lineage>
</organism>
<feature type="transmembrane region" description="Helical" evidence="2">
    <location>
        <begin position="178"/>
        <end position="199"/>
    </location>
</feature>